<reference evidence="1" key="1">
    <citation type="journal article" date="2015" name="Nature">
        <title>Complex archaea that bridge the gap between prokaryotes and eukaryotes.</title>
        <authorList>
            <person name="Spang A."/>
            <person name="Saw J.H."/>
            <person name="Jorgensen S.L."/>
            <person name="Zaremba-Niedzwiedzka K."/>
            <person name="Martijn J."/>
            <person name="Lind A.E."/>
            <person name="van Eijk R."/>
            <person name="Schleper C."/>
            <person name="Guy L."/>
            <person name="Ettema T.J."/>
        </authorList>
    </citation>
    <scope>NUCLEOTIDE SEQUENCE</scope>
</reference>
<name>A0A0F9JT61_9ZZZZ</name>
<accession>A0A0F9JT61</accession>
<dbReference type="EMBL" id="LAZR01009373">
    <property type="protein sequence ID" value="KKM73009.1"/>
    <property type="molecule type" value="Genomic_DNA"/>
</dbReference>
<sequence>MTRSQGCARLPSESEGRRMATIRGIATAMNALKPEMKKAYKKRVTSLFDQMVNDLGKNLRGVYNSYRWARTFTGTVRPSVRSYNPTMMLNDPDAYHYIDKALLSKNADRYASSVVDGWKAKVESKLVELDKAEVKYFKGGTFLITGTRKGDRISIEQQIITNVSSKGTLFNQFPARIYVNGKFVSEKKYKEIYR</sequence>
<organism evidence="1">
    <name type="scientific">marine sediment metagenome</name>
    <dbReference type="NCBI Taxonomy" id="412755"/>
    <lineage>
        <taxon>unclassified sequences</taxon>
        <taxon>metagenomes</taxon>
        <taxon>ecological metagenomes</taxon>
    </lineage>
</organism>
<gene>
    <name evidence="1" type="ORF">LCGC14_1414880</name>
</gene>
<proteinExistence type="predicted"/>
<dbReference type="AlphaFoldDB" id="A0A0F9JT61"/>
<protein>
    <submittedName>
        <fullName evidence="1">Uncharacterized protein</fullName>
    </submittedName>
</protein>
<comment type="caution">
    <text evidence="1">The sequence shown here is derived from an EMBL/GenBank/DDBJ whole genome shotgun (WGS) entry which is preliminary data.</text>
</comment>
<evidence type="ECO:0000313" key="1">
    <source>
        <dbReference type="EMBL" id="KKM73009.1"/>
    </source>
</evidence>